<evidence type="ECO:0000313" key="2">
    <source>
        <dbReference type="Proteomes" id="UP000190906"/>
    </source>
</evidence>
<sequence>MNKEIKELVDKVLAYFPKSFVNSYNELIFEPTNNLYFRLEDVENELDFKCKLFAWLSRPISKGLRPYWYRKVLKSFNCLLGTSFTKEEMRLIYTYLGNGTNESLCVEFVKSNYDLSLLNPENKRAASKS</sequence>
<reference evidence="1 2" key="1">
    <citation type="submission" date="2017-01" db="EMBL/GenBank/DDBJ databases">
        <title>Bacillus cereus isolates.</title>
        <authorList>
            <person name="Beno S.M."/>
        </authorList>
    </citation>
    <scope>NUCLEOTIDE SEQUENCE [LARGE SCALE GENOMIC DNA]</scope>
    <source>
        <strain evidence="1 2">FSL H8-0485</strain>
    </source>
</reference>
<organism evidence="1 2">
    <name type="scientific">Bacillus cereus</name>
    <dbReference type="NCBI Taxonomy" id="1396"/>
    <lineage>
        <taxon>Bacteria</taxon>
        <taxon>Bacillati</taxon>
        <taxon>Bacillota</taxon>
        <taxon>Bacilli</taxon>
        <taxon>Bacillales</taxon>
        <taxon>Bacillaceae</taxon>
        <taxon>Bacillus</taxon>
        <taxon>Bacillus cereus group</taxon>
    </lineage>
</organism>
<accession>A0A1S9TM25</accession>
<dbReference type="Proteomes" id="UP000190906">
    <property type="component" value="Unassembled WGS sequence"/>
</dbReference>
<dbReference type="EMBL" id="MUAJ01000022">
    <property type="protein sequence ID" value="OOR10819.1"/>
    <property type="molecule type" value="Genomic_DNA"/>
</dbReference>
<name>A0A1S9TM25_BACCE</name>
<proteinExistence type="predicted"/>
<dbReference type="RefSeq" id="WP_078205118.1">
    <property type="nucleotide sequence ID" value="NZ_MUAJ01000022.1"/>
</dbReference>
<protein>
    <submittedName>
        <fullName evidence="1">Uncharacterized protein</fullName>
    </submittedName>
</protein>
<gene>
    <name evidence="1" type="ORF">BW897_20895</name>
</gene>
<dbReference type="AlphaFoldDB" id="A0A1S9TM25"/>
<comment type="caution">
    <text evidence="1">The sequence shown here is derived from an EMBL/GenBank/DDBJ whole genome shotgun (WGS) entry which is preliminary data.</text>
</comment>
<evidence type="ECO:0000313" key="1">
    <source>
        <dbReference type="EMBL" id="OOR10819.1"/>
    </source>
</evidence>